<organism evidence="8 9">
    <name type="scientific">Sinosporangium siamense</name>
    <dbReference type="NCBI Taxonomy" id="1367973"/>
    <lineage>
        <taxon>Bacteria</taxon>
        <taxon>Bacillati</taxon>
        <taxon>Actinomycetota</taxon>
        <taxon>Actinomycetes</taxon>
        <taxon>Streptosporangiales</taxon>
        <taxon>Streptosporangiaceae</taxon>
        <taxon>Sinosporangium</taxon>
    </lineage>
</organism>
<evidence type="ECO:0000256" key="4">
    <source>
        <dbReference type="ARBA" id="ARBA00023012"/>
    </source>
</evidence>
<dbReference type="PRINTS" id="PR00344">
    <property type="entry name" value="BCTRLSENSOR"/>
</dbReference>
<dbReference type="AlphaFoldDB" id="A0A919RKF4"/>
<dbReference type="SUPFAM" id="SSF55874">
    <property type="entry name" value="ATPase domain of HSP90 chaperone/DNA topoisomerase II/histidine kinase"/>
    <property type="match status" value="1"/>
</dbReference>
<dbReference type="SUPFAM" id="SSF51206">
    <property type="entry name" value="cAMP-binding domain-like"/>
    <property type="match status" value="1"/>
</dbReference>
<dbReference type="PANTHER" id="PTHR43065:SF48">
    <property type="entry name" value="HISTIDINE KINASE"/>
    <property type="match status" value="1"/>
</dbReference>
<evidence type="ECO:0000256" key="5">
    <source>
        <dbReference type="SAM" id="MobiDB-lite"/>
    </source>
</evidence>
<dbReference type="GO" id="GO:0000160">
    <property type="term" value="P:phosphorelay signal transduction system"/>
    <property type="evidence" value="ECO:0007669"/>
    <property type="project" value="UniProtKB-KW"/>
</dbReference>
<comment type="caution">
    <text evidence="8">The sequence shown here is derived from an EMBL/GenBank/DDBJ whole genome shotgun (WGS) entry which is preliminary data.</text>
</comment>
<accession>A0A919RKF4</accession>
<dbReference type="InterPro" id="IPR000595">
    <property type="entry name" value="cNMP-bd_dom"/>
</dbReference>
<evidence type="ECO:0000259" key="7">
    <source>
        <dbReference type="PROSITE" id="PS50109"/>
    </source>
</evidence>
<dbReference type="InterPro" id="IPR005467">
    <property type="entry name" value="His_kinase_dom"/>
</dbReference>
<dbReference type="Gene3D" id="1.10.287.130">
    <property type="match status" value="1"/>
</dbReference>
<dbReference type="InterPro" id="IPR018488">
    <property type="entry name" value="cNMP-bd_CS"/>
</dbReference>
<feature type="domain" description="Cyclic nucleotide-binding" evidence="6">
    <location>
        <begin position="12"/>
        <end position="119"/>
    </location>
</feature>
<dbReference type="Proteomes" id="UP000606172">
    <property type="component" value="Unassembled WGS sequence"/>
</dbReference>
<dbReference type="SMART" id="SM00387">
    <property type="entry name" value="HATPase_c"/>
    <property type="match status" value="1"/>
</dbReference>
<evidence type="ECO:0000313" key="8">
    <source>
        <dbReference type="EMBL" id="GII95481.1"/>
    </source>
</evidence>
<keyword evidence="9" id="KW-1185">Reference proteome</keyword>
<dbReference type="EC" id="2.7.13.3" evidence="2"/>
<dbReference type="EMBL" id="BOOW01000036">
    <property type="protein sequence ID" value="GII95481.1"/>
    <property type="molecule type" value="Genomic_DNA"/>
</dbReference>
<dbReference type="InterPro" id="IPR003594">
    <property type="entry name" value="HATPase_dom"/>
</dbReference>
<dbReference type="PROSITE" id="PS50109">
    <property type="entry name" value="HIS_KIN"/>
    <property type="match status" value="1"/>
</dbReference>
<dbReference type="Gene3D" id="3.30.565.10">
    <property type="entry name" value="Histidine kinase-like ATPase, C-terminal domain"/>
    <property type="match status" value="1"/>
</dbReference>
<protein>
    <recommendedName>
        <fullName evidence="2">histidine kinase</fullName>
        <ecNumber evidence="2">2.7.13.3</ecNumber>
    </recommendedName>
</protein>
<evidence type="ECO:0000256" key="1">
    <source>
        <dbReference type="ARBA" id="ARBA00000085"/>
    </source>
</evidence>
<gene>
    <name evidence="8" type="ORF">Ssi02_57120</name>
</gene>
<keyword evidence="3 8" id="KW-0808">Transferase</keyword>
<keyword evidence="4" id="KW-0902">Two-component regulatory system</keyword>
<keyword evidence="3 8" id="KW-0418">Kinase</keyword>
<dbReference type="PROSITE" id="PS50042">
    <property type="entry name" value="CNMP_BINDING_3"/>
    <property type="match status" value="1"/>
</dbReference>
<dbReference type="RefSeq" id="WP_204030541.1">
    <property type="nucleotide sequence ID" value="NZ_BOOW01000036.1"/>
</dbReference>
<comment type="catalytic activity">
    <reaction evidence="1">
        <text>ATP + protein L-histidine = ADP + protein N-phospho-L-histidine.</text>
        <dbReference type="EC" id="2.7.13.3"/>
    </reaction>
</comment>
<sequence length="469" mass="51571">MIDRDELRRLFLFERLDDDRLAWLASHGEVQAHDADEFIVRQGEPAEIFVVLIEGEIVMTLQSTTGPVSGEPTSKPGVYGGAVTAYLGDRAPLFYGHSLRTTAPSRLFVLPAKRFGQMMHDWFPMAVHLLDGARLGGLTWRELVDRRQRLTALGTITAGLTHELNNPAAAAARAVGELRQEVGESRRQLADLAEAGIAPERLRALIEMQEECARNTAEQPARSPLEVSDAEDELAEQLEDAGVEESWELAPTLVSVGFKADHLDKLRQAVGGEHLPAAVRWLAGATEINQMLDEVTDATERITTLLDSAKQYSQMDRAPYQVIDVRELLDSTLTMFRGKIPPGVSVVTDYDPDLPPIPAYAGELNQVWTNLIHNALDAMGDTGTLTVRTSRGHDSALVEICDTGHGVPEELRERIFEPFFTTKSVGEGTGLGLDISFRIVAGRHGGDLRVESRPGDTCFQVRLPLKEIT</sequence>
<evidence type="ECO:0000313" key="9">
    <source>
        <dbReference type="Proteomes" id="UP000606172"/>
    </source>
</evidence>
<dbReference type="CDD" id="cd00038">
    <property type="entry name" value="CAP_ED"/>
    <property type="match status" value="1"/>
</dbReference>
<evidence type="ECO:0000259" key="6">
    <source>
        <dbReference type="PROSITE" id="PS50042"/>
    </source>
</evidence>
<evidence type="ECO:0000256" key="2">
    <source>
        <dbReference type="ARBA" id="ARBA00012438"/>
    </source>
</evidence>
<dbReference type="Pfam" id="PF02518">
    <property type="entry name" value="HATPase_c"/>
    <property type="match status" value="1"/>
</dbReference>
<dbReference type="GO" id="GO:0004673">
    <property type="term" value="F:protein histidine kinase activity"/>
    <property type="evidence" value="ECO:0007669"/>
    <property type="project" value="UniProtKB-EC"/>
</dbReference>
<name>A0A919RKF4_9ACTN</name>
<reference evidence="8" key="1">
    <citation type="submission" date="2021-01" db="EMBL/GenBank/DDBJ databases">
        <title>Whole genome shotgun sequence of Sinosporangium siamense NBRC 109515.</title>
        <authorList>
            <person name="Komaki H."/>
            <person name="Tamura T."/>
        </authorList>
    </citation>
    <scope>NUCLEOTIDE SEQUENCE</scope>
    <source>
        <strain evidence="8">NBRC 109515</strain>
    </source>
</reference>
<feature type="domain" description="Histidine kinase" evidence="7">
    <location>
        <begin position="290"/>
        <end position="467"/>
    </location>
</feature>
<dbReference type="InterPro" id="IPR004358">
    <property type="entry name" value="Sig_transdc_His_kin-like_C"/>
</dbReference>
<dbReference type="InterPro" id="IPR014710">
    <property type="entry name" value="RmlC-like_jellyroll"/>
</dbReference>
<dbReference type="InterPro" id="IPR036890">
    <property type="entry name" value="HATPase_C_sf"/>
</dbReference>
<evidence type="ECO:0000256" key="3">
    <source>
        <dbReference type="ARBA" id="ARBA00022777"/>
    </source>
</evidence>
<dbReference type="InterPro" id="IPR018490">
    <property type="entry name" value="cNMP-bd_dom_sf"/>
</dbReference>
<dbReference type="PANTHER" id="PTHR43065">
    <property type="entry name" value="SENSOR HISTIDINE KINASE"/>
    <property type="match status" value="1"/>
</dbReference>
<dbReference type="PROSITE" id="PS00888">
    <property type="entry name" value="CNMP_BINDING_1"/>
    <property type="match status" value="1"/>
</dbReference>
<proteinExistence type="predicted"/>
<feature type="region of interest" description="Disordered" evidence="5">
    <location>
        <begin position="213"/>
        <end position="233"/>
    </location>
</feature>
<dbReference type="Gene3D" id="2.60.120.10">
    <property type="entry name" value="Jelly Rolls"/>
    <property type="match status" value="1"/>
</dbReference>